<feature type="compositionally biased region" description="Polar residues" evidence="1">
    <location>
        <begin position="176"/>
        <end position="185"/>
    </location>
</feature>
<comment type="caution">
    <text evidence="2">The sequence shown here is derived from an EMBL/GenBank/DDBJ whole genome shotgun (WGS) entry which is preliminary data.</text>
</comment>
<keyword evidence="3" id="KW-1185">Reference proteome</keyword>
<dbReference type="EMBL" id="JBHMCT010000020">
    <property type="protein sequence ID" value="MFB9558322.1"/>
    <property type="molecule type" value="Genomic_DNA"/>
</dbReference>
<feature type="compositionally biased region" description="Low complexity" evidence="1">
    <location>
        <begin position="93"/>
        <end position="103"/>
    </location>
</feature>
<evidence type="ECO:0000256" key="1">
    <source>
        <dbReference type="SAM" id="MobiDB-lite"/>
    </source>
</evidence>
<evidence type="ECO:0000313" key="3">
    <source>
        <dbReference type="Proteomes" id="UP001589716"/>
    </source>
</evidence>
<organism evidence="2 3">
    <name type="scientific">Streptomyces roseoviridis</name>
    <dbReference type="NCBI Taxonomy" id="67361"/>
    <lineage>
        <taxon>Bacteria</taxon>
        <taxon>Bacillati</taxon>
        <taxon>Actinomycetota</taxon>
        <taxon>Actinomycetes</taxon>
        <taxon>Kitasatosporales</taxon>
        <taxon>Streptomycetaceae</taxon>
        <taxon>Streptomyces</taxon>
    </lineage>
</organism>
<dbReference type="Proteomes" id="UP001589716">
    <property type="component" value="Unassembled WGS sequence"/>
</dbReference>
<accession>A0ABV5QXV3</accession>
<feature type="region of interest" description="Disordered" evidence="1">
    <location>
        <begin position="161"/>
        <end position="196"/>
    </location>
</feature>
<dbReference type="RefSeq" id="WP_345483658.1">
    <property type="nucleotide sequence ID" value="NZ_BAAAWU010000001.1"/>
</dbReference>
<proteinExistence type="predicted"/>
<evidence type="ECO:0000313" key="2">
    <source>
        <dbReference type="EMBL" id="MFB9558322.1"/>
    </source>
</evidence>
<name>A0ABV5QXV3_9ACTN</name>
<sequence>MQPAPALAWLDAFRRLRQGQRGDLASRLAAVEPVLSPAGANPGMPLRPVLMRRHHLRQQADVGGTLIGLLTAVAHRRAGGDPRRLGELLGEKPPAGRAPRLAPADDGTWCATVHPRAGVWWFTDFERRSPQPGLDAVHAVAAAHATCPVAQALRAAGASLGPVDPRGVRGRPRAATTPTHASQAMTCARRTGRPSAPEDRWYANRLLLAWLYEARGEFGPHHAGMVERHVPATYPVEDRDVVVDGVRTSLLRHLVVARARYVLRSARPGDPPGTLLGWATGGDAWHRALEEAVSRRTWMVAQRLVPPGRAAVPVGWSDGSWRLESLGTRLEAHYRGTEYAGALVRLLGPPSATGGCADAGLSVVLSLDP</sequence>
<protein>
    <submittedName>
        <fullName evidence="2">Uncharacterized protein</fullName>
    </submittedName>
</protein>
<gene>
    <name evidence="2" type="ORF">ACFFTP_29565</name>
</gene>
<reference evidence="2 3" key="1">
    <citation type="submission" date="2024-09" db="EMBL/GenBank/DDBJ databases">
        <authorList>
            <person name="Sun Q."/>
            <person name="Mori K."/>
        </authorList>
    </citation>
    <scope>NUCLEOTIDE SEQUENCE [LARGE SCALE GENOMIC DNA]</scope>
    <source>
        <strain evidence="2 3">JCM 4414</strain>
    </source>
</reference>
<feature type="region of interest" description="Disordered" evidence="1">
    <location>
        <begin position="83"/>
        <end position="103"/>
    </location>
</feature>